<dbReference type="AlphaFoldDB" id="A0A1L9SDF7"/>
<dbReference type="GeneID" id="34614726"/>
<protein>
    <recommendedName>
        <fullName evidence="3">F-box domain-containing protein</fullName>
    </recommendedName>
</protein>
<sequence>LQLPAEIHLLIADCLTFPDVLCLKHACVYLYDLVPPLTHAELLVAESSSLARQKNLYACRYCLRLLPASRFADRMLHSRRDRSGRDAGRRFCIRCGLQPRDTGAARYGPGAQIVVDGVFKVFCLHCKGFR</sequence>
<organism evidence="1 2">
    <name type="scientific">Penicilliopsis zonata CBS 506.65</name>
    <dbReference type="NCBI Taxonomy" id="1073090"/>
    <lineage>
        <taxon>Eukaryota</taxon>
        <taxon>Fungi</taxon>
        <taxon>Dikarya</taxon>
        <taxon>Ascomycota</taxon>
        <taxon>Pezizomycotina</taxon>
        <taxon>Eurotiomycetes</taxon>
        <taxon>Eurotiomycetidae</taxon>
        <taxon>Eurotiales</taxon>
        <taxon>Aspergillaceae</taxon>
        <taxon>Penicilliopsis</taxon>
    </lineage>
</organism>
<reference evidence="2" key="1">
    <citation type="journal article" date="2017" name="Genome Biol.">
        <title>Comparative genomics reveals high biological diversity and specific adaptations in the industrially and medically important fungal genus Aspergillus.</title>
        <authorList>
            <person name="de Vries R.P."/>
            <person name="Riley R."/>
            <person name="Wiebenga A."/>
            <person name="Aguilar-Osorio G."/>
            <person name="Amillis S."/>
            <person name="Uchima C.A."/>
            <person name="Anderluh G."/>
            <person name="Asadollahi M."/>
            <person name="Askin M."/>
            <person name="Barry K."/>
            <person name="Battaglia E."/>
            <person name="Bayram O."/>
            <person name="Benocci T."/>
            <person name="Braus-Stromeyer S.A."/>
            <person name="Caldana C."/>
            <person name="Canovas D."/>
            <person name="Cerqueira G.C."/>
            <person name="Chen F."/>
            <person name="Chen W."/>
            <person name="Choi C."/>
            <person name="Clum A."/>
            <person name="Dos Santos R.A."/>
            <person name="Damasio A.R."/>
            <person name="Diallinas G."/>
            <person name="Emri T."/>
            <person name="Fekete E."/>
            <person name="Flipphi M."/>
            <person name="Freyberg S."/>
            <person name="Gallo A."/>
            <person name="Gournas C."/>
            <person name="Habgood R."/>
            <person name="Hainaut M."/>
            <person name="Harispe M.L."/>
            <person name="Henrissat B."/>
            <person name="Hilden K.S."/>
            <person name="Hope R."/>
            <person name="Hossain A."/>
            <person name="Karabika E."/>
            <person name="Karaffa L."/>
            <person name="Karanyi Z."/>
            <person name="Krasevec N."/>
            <person name="Kuo A."/>
            <person name="Kusch H."/>
            <person name="LaButti K."/>
            <person name="Lagendijk E.L."/>
            <person name="Lapidus A."/>
            <person name="Levasseur A."/>
            <person name="Lindquist E."/>
            <person name="Lipzen A."/>
            <person name="Logrieco A.F."/>
            <person name="MacCabe A."/>
            <person name="Maekelae M.R."/>
            <person name="Malavazi I."/>
            <person name="Melin P."/>
            <person name="Meyer V."/>
            <person name="Mielnichuk N."/>
            <person name="Miskei M."/>
            <person name="Molnar A.P."/>
            <person name="Mule G."/>
            <person name="Ngan C.Y."/>
            <person name="Orejas M."/>
            <person name="Orosz E."/>
            <person name="Ouedraogo J.P."/>
            <person name="Overkamp K.M."/>
            <person name="Park H.-S."/>
            <person name="Perrone G."/>
            <person name="Piumi F."/>
            <person name="Punt P.J."/>
            <person name="Ram A.F."/>
            <person name="Ramon A."/>
            <person name="Rauscher S."/>
            <person name="Record E."/>
            <person name="Riano-Pachon D.M."/>
            <person name="Robert V."/>
            <person name="Roehrig J."/>
            <person name="Ruller R."/>
            <person name="Salamov A."/>
            <person name="Salih N.S."/>
            <person name="Samson R.A."/>
            <person name="Sandor E."/>
            <person name="Sanguinetti M."/>
            <person name="Schuetze T."/>
            <person name="Sepcic K."/>
            <person name="Shelest E."/>
            <person name="Sherlock G."/>
            <person name="Sophianopoulou V."/>
            <person name="Squina F.M."/>
            <person name="Sun H."/>
            <person name="Susca A."/>
            <person name="Todd R.B."/>
            <person name="Tsang A."/>
            <person name="Unkles S.E."/>
            <person name="van de Wiele N."/>
            <person name="van Rossen-Uffink D."/>
            <person name="Oliveira J.V."/>
            <person name="Vesth T.C."/>
            <person name="Visser J."/>
            <person name="Yu J.-H."/>
            <person name="Zhou M."/>
            <person name="Andersen M.R."/>
            <person name="Archer D.B."/>
            <person name="Baker S.E."/>
            <person name="Benoit I."/>
            <person name="Brakhage A.A."/>
            <person name="Braus G.H."/>
            <person name="Fischer R."/>
            <person name="Frisvad J.C."/>
            <person name="Goldman G.H."/>
            <person name="Houbraken J."/>
            <person name="Oakley B."/>
            <person name="Pocsi I."/>
            <person name="Scazzocchio C."/>
            <person name="Seiboth B."/>
            <person name="vanKuyk P.A."/>
            <person name="Wortman J."/>
            <person name="Dyer P.S."/>
            <person name="Grigoriev I.V."/>
        </authorList>
    </citation>
    <scope>NUCLEOTIDE SEQUENCE [LARGE SCALE GENOMIC DNA]</scope>
    <source>
        <strain evidence="2">CBS 506.65</strain>
    </source>
</reference>
<dbReference type="OrthoDB" id="5281164at2759"/>
<name>A0A1L9SDF7_9EURO</name>
<gene>
    <name evidence="1" type="ORF">ASPZODRAFT_34478</name>
</gene>
<evidence type="ECO:0000313" key="1">
    <source>
        <dbReference type="EMBL" id="OJJ45255.1"/>
    </source>
</evidence>
<dbReference type="EMBL" id="KV878345">
    <property type="protein sequence ID" value="OJJ45255.1"/>
    <property type="molecule type" value="Genomic_DNA"/>
</dbReference>
<evidence type="ECO:0008006" key="3">
    <source>
        <dbReference type="Google" id="ProtNLM"/>
    </source>
</evidence>
<feature type="non-terminal residue" evidence="1">
    <location>
        <position position="1"/>
    </location>
</feature>
<proteinExistence type="predicted"/>
<evidence type="ECO:0000313" key="2">
    <source>
        <dbReference type="Proteomes" id="UP000184188"/>
    </source>
</evidence>
<dbReference type="RefSeq" id="XP_022579765.1">
    <property type="nucleotide sequence ID" value="XM_022728262.1"/>
</dbReference>
<dbReference type="Proteomes" id="UP000184188">
    <property type="component" value="Unassembled WGS sequence"/>
</dbReference>
<keyword evidence="2" id="KW-1185">Reference proteome</keyword>
<dbReference type="VEuPathDB" id="FungiDB:ASPZODRAFT_34478"/>
<accession>A0A1L9SDF7</accession>
<feature type="non-terminal residue" evidence="1">
    <location>
        <position position="130"/>
    </location>
</feature>